<proteinExistence type="predicted"/>
<sequence length="145" mass="16220">MEMKGLVLVTFRTLSVIMETLRTITQFITTVVVTDITNIKYLQSQDDVRQPEALGGNPQLRADVPIQIRPGRLVPSEPGVTPLLRTEILRKRQLVSGVNHQAPEATGNGQTHRTELTREMRLVSVIFTSTRVMSPLLAMGRTFLL</sequence>
<reference evidence="1 2" key="1">
    <citation type="submission" date="2019-03" db="EMBL/GenBank/DDBJ databases">
        <title>First draft genome of Liparis tanakae, snailfish: a comprehensive survey of snailfish specific genes.</title>
        <authorList>
            <person name="Kim W."/>
            <person name="Song I."/>
            <person name="Jeong J.-H."/>
            <person name="Kim D."/>
            <person name="Kim S."/>
            <person name="Ryu S."/>
            <person name="Song J.Y."/>
            <person name="Lee S.K."/>
        </authorList>
    </citation>
    <scope>NUCLEOTIDE SEQUENCE [LARGE SCALE GENOMIC DNA]</scope>
    <source>
        <tissue evidence="1">Muscle</tissue>
    </source>
</reference>
<protein>
    <submittedName>
        <fullName evidence="1">Uncharacterized protein</fullName>
    </submittedName>
</protein>
<dbReference type="AlphaFoldDB" id="A0A4Z2HSJ9"/>
<comment type="caution">
    <text evidence="1">The sequence shown here is derived from an EMBL/GenBank/DDBJ whole genome shotgun (WGS) entry which is preliminary data.</text>
</comment>
<accession>A0A4Z2HSJ9</accession>
<dbReference type="Proteomes" id="UP000314294">
    <property type="component" value="Unassembled WGS sequence"/>
</dbReference>
<organism evidence="1 2">
    <name type="scientific">Liparis tanakae</name>
    <name type="common">Tanaka's snailfish</name>
    <dbReference type="NCBI Taxonomy" id="230148"/>
    <lineage>
        <taxon>Eukaryota</taxon>
        <taxon>Metazoa</taxon>
        <taxon>Chordata</taxon>
        <taxon>Craniata</taxon>
        <taxon>Vertebrata</taxon>
        <taxon>Euteleostomi</taxon>
        <taxon>Actinopterygii</taxon>
        <taxon>Neopterygii</taxon>
        <taxon>Teleostei</taxon>
        <taxon>Neoteleostei</taxon>
        <taxon>Acanthomorphata</taxon>
        <taxon>Eupercaria</taxon>
        <taxon>Perciformes</taxon>
        <taxon>Cottioidei</taxon>
        <taxon>Cottales</taxon>
        <taxon>Liparidae</taxon>
        <taxon>Liparis</taxon>
    </lineage>
</organism>
<gene>
    <name evidence="1" type="ORF">EYF80_021956</name>
</gene>
<keyword evidence="2" id="KW-1185">Reference proteome</keyword>
<name>A0A4Z2HSJ9_9TELE</name>
<dbReference type="EMBL" id="SRLO01000198">
    <property type="protein sequence ID" value="TNN67802.1"/>
    <property type="molecule type" value="Genomic_DNA"/>
</dbReference>
<evidence type="ECO:0000313" key="1">
    <source>
        <dbReference type="EMBL" id="TNN67802.1"/>
    </source>
</evidence>
<evidence type="ECO:0000313" key="2">
    <source>
        <dbReference type="Proteomes" id="UP000314294"/>
    </source>
</evidence>